<comment type="caution">
    <text evidence="2">The sequence shown here is derived from an EMBL/GenBank/DDBJ whole genome shotgun (WGS) entry which is preliminary data.</text>
</comment>
<dbReference type="InterPro" id="IPR025285">
    <property type="entry name" value="DUF4145"/>
</dbReference>
<organism evidence="2 3">
    <name type="scientific">Denitrobaculum tricleocarpae</name>
    <dbReference type="NCBI Taxonomy" id="2591009"/>
    <lineage>
        <taxon>Bacteria</taxon>
        <taxon>Pseudomonadati</taxon>
        <taxon>Pseudomonadota</taxon>
        <taxon>Alphaproteobacteria</taxon>
        <taxon>Rhodospirillales</taxon>
        <taxon>Rhodospirillaceae</taxon>
        <taxon>Denitrobaculum</taxon>
    </lineage>
</organism>
<dbReference type="EMBL" id="VHSH01000003">
    <property type="protein sequence ID" value="TQV80341.1"/>
    <property type="molecule type" value="Genomic_DNA"/>
</dbReference>
<evidence type="ECO:0000313" key="2">
    <source>
        <dbReference type="EMBL" id="TQV80341.1"/>
    </source>
</evidence>
<evidence type="ECO:0000313" key="3">
    <source>
        <dbReference type="Proteomes" id="UP000315252"/>
    </source>
</evidence>
<accession>A0A545TT71</accession>
<dbReference type="OrthoDB" id="6712829at2"/>
<gene>
    <name evidence="2" type="ORF">FKG95_09100</name>
</gene>
<dbReference type="Pfam" id="PF13643">
    <property type="entry name" value="DUF4145"/>
    <property type="match status" value="1"/>
</dbReference>
<protein>
    <submittedName>
        <fullName evidence="2">DUF4145 domain-containing protein</fullName>
    </submittedName>
</protein>
<name>A0A545TT71_9PROT</name>
<feature type="domain" description="DUF4145" evidence="1">
    <location>
        <begin position="175"/>
        <end position="255"/>
    </location>
</feature>
<dbReference type="Proteomes" id="UP000315252">
    <property type="component" value="Unassembled WGS sequence"/>
</dbReference>
<evidence type="ECO:0000259" key="1">
    <source>
        <dbReference type="Pfam" id="PF13643"/>
    </source>
</evidence>
<sequence>MRLIGEIAEEVVEALPVMAMCEHSAAANASLSVENRYACSKSVSTSAGDLDDRQISDIFSPWWLISVRGLLDMADTPRHFRHDCPHCGTKSIALDVVYSDYRERPVRSGYKKVQHLYLRCPECDYGSFAVILKDLKAASEGRSHTYHFSPRQPQPNIPAHLPEAVRSAFSQGCEILQASPNGSVALFRRALELGLNRMLGKSKDRLVKKIDKAAENSLVTPDLAEWAHGIRLEGNEALHDDYEYSALEAEEVRDFAQMMLTYIFTMPETVKAMRAKPEGDGE</sequence>
<proteinExistence type="predicted"/>
<reference evidence="2 3" key="1">
    <citation type="submission" date="2019-06" db="EMBL/GenBank/DDBJ databases">
        <title>Whole genome sequence for Rhodospirillaceae sp. R148.</title>
        <authorList>
            <person name="Wang G."/>
        </authorList>
    </citation>
    <scope>NUCLEOTIDE SEQUENCE [LARGE SCALE GENOMIC DNA]</scope>
    <source>
        <strain evidence="2 3">R148</strain>
    </source>
</reference>
<dbReference type="RefSeq" id="WP_142896054.1">
    <property type="nucleotide sequence ID" value="NZ_ML660054.1"/>
</dbReference>
<dbReference type="AlphaFoldDB" id="A0A545TT71"/>
<keyword evidence="3" id="KW-1185">Reference proteome</keyword>